<feature type="region of interest" description="Disordered" evidence="1">
    <location>
        <begin position="1"/>
        <end position="60"/>
    </location>
</feature>
<reference evidence="2 3" key="1">
    <citation type="submission" date="2019-09" db="EMBL/GenBank/DDBJ databases">
        <authorList>
            <consortium name="DOE Joint Genome Institute"/>
            <person name="Mondo S.J."/>
            <person name="Navarro-Mendoza M.I."/>
            <person name="Perez-Arques C."/>
            <person name="Panchal S."/>
            <person name="Nicolas F.E."/>
            <person name="Ganguly P."/>
            <person name="Pangilinan J."/>
            <person name="Grigoriev I."/>
            <person name="Heitman J."/>
            <person name="Sanya K."/>
            <person name="Garre V."/>
        </authorList>
    </citation>
    <scope>NUCLEOTIDE SEQUENCE [LARGE SCALE GENOMIC DNA]</scope>
    <source>
        <strain evidence="2 3">MU402</strain>
    </source>
</reference>
<feature type="compositionally biased region" description="Polar residues" evidence="1">
    <location>
        <begin position="273"/>
        <end position="336"/>
    </location>
</feature>
<feature type="compositionally biased region" description="Low complexity" evidence="1">
    <location>
        <begin position="112"/>
        <end position="127"/>
    </location>
</feature>
<organism evidence="2 3">
    <name type="scientific">Mucor circinelloides f. lusitanicus</name>
    <name type="common">Mucor racemosus var. lusitanicus</name>
    <dbReference type="NCBI Taxonomy" id="29924"/>
    <lineage>
        <taxon>Eukaryota</taxon>
        <taxon>Fungi</taxon>
        <taxon>Fungi incertae sedis</taxon>
        <taxon>Mucoromycota</taxon>
        <taxon>Mucoromycotina</taxon>
        <taxon>Mucoromycetes</taxon>
        <taxon>Mucorales</taxon>
        <taxon>Mucorineae</taxon>
        <taxon>Mucoraceae</taxon>
        <taxon>Mucor</taxon>
    </lineage>
</organism>
<gene>
    <name evidence="2" type="ORF">FB192DRAFT_1460237</name>
</gene>
<evidence type="ECO:0000256" key="1">
    <source>
        <dbReference type="SAM" id="MobiDB-lite"/>
    </source>
</evidence>
<feature type="compositionally biased region" description="Polar residues" evidence="1">
    <location>
        <begin position="549"/>
        <end position="561"/>
    </location>
</feature>
<dbReference type="EMBL" id="JAAECE010000006">
    <property type="protein sequence ID" value="KAF1799813.1"/>
    <property type="molecule type" value="Genomic_DNA"/>
</dbReference>
<feature type="compositionally biased region" description="Basic and acidic residues" evidence="1">
    <location>
        <begin position="214"/>
        <end position="225"/>
    </location>
</feature>
<protein>
    <submittedName>
        <fullName evidence="2">Uncharacterized protein</fullName>
    </submittedName>
</protein>
<proteinExistence type="predicted"/>
<feature type="region of interest" description="Disordered" evidence="1">
    <location>
        <begin position="85"/>
        <end position="182"/>
    </location>
</feature>
<accession>A0A8H4BDU7</accession>
<dbReference type="AlphaFoldDB" id="A0A8H4BDU7"/>
<feature type="compositionally biased region" description="Polar residues" evidence="1">
    <location>
        <begin position="365"/>
        <end position="386"/>
    </location>
</feature>
<sequence length="583" mass="63662">MSDSSDDEYGPITASWGTQAPVQEPGKPEGWDSLVDPNVKVGPNDVGSGNLHRRGTNYKPINEDLILAQRKKIQVPKKKLLEAIRETELSLGLPESKEKPRKGKPKKKPAPDKFSYTRPYTPTTNYAPAPPPPSTTRPPPPPSANGSAWSNTNLVDTPFWEKKNNAPPTIQSYNNSNSRAGVDSNAWAAKVKDVASDPDDLNDSSPTGWVIADKVSKASSPEKAKPAAKVAWASNNDSDDSAHDSWGPVKAQDHSENKWGYVKAGDPGKDETQPSWGSSQPQALTANHQGAASDKSNGNDWQTAANSWSTPTPTEAPAISSNSNDWGSVSKKSNWGTTASNEWTATTNSTATTTPTPTNTTDTWGSYNNQQQNGDWGSPNVNTAWGSNGAAATTTTTTCNTLSNDQHIPSDKPSWLNSIPDKRPEPQSSRFSDPYKQRYSEVPIDIPEPVNYRRDGRITPLKTAPPPPPENSLLITIKVELSESIKVMVDIRELDDPYQLAVDFGTKNNINSPKVIEALTKLFTAQKELGLKKKNQRLQRRVQPKNYDNVYSNQSSHSTKFSTYSRPPSAAPSPTPFSRKVYY</sequence>
<comment type="caution">
    <text evidence="2">The sequence shown here is derived from an EMBL/GenBank/DDBJ whole genome shotgun (WGS) entry which is preliminary data.</text>
</comment>
<evidence type="ECO:0000313" key="3">
    <source>
        <dbReference type="Proteomes" id="UP000469890"/>
    </source>
</evidence>
<feature type="compositionally biased region" description="Low complexity" evidence="1">
    <location>
        <begin position="226"/>
        <end position="236"/>
    </location>
</feature>
<feature type="compositionally biased region" description="Polar residues" evidence="1">
    <location>
        <begin position="146"/>
        <end position="155"/>
    </location>
</feature>
<feature type="compositionally biased region" description="Basic residues" evidence="1">
    <location>
        <begin position="534"/>
        <end position="543"/>
    </location>
</feature>
<feature type="compositionally biased region" description="Low complexity" evidence="1">
    <location>
        <begin position="337"/>
        <end position="364"/>
    </location>
</feature>
<feature type="compositionally biased region" description="Pro residues" evidence="1">
    <location>
        <begin position="128"/>
        <end position="143"/>
    </location>
</feature>
<dbReference type="Proteomes" id="UP000469890">
    <property type="component" value="Unassembled WGS sequence"/>
</dbReference>
<feature type="compositionally biased region" description="Polar residues" evidence="1">
    <location>
        <begin position="166"/>
        <end position="179"/>
    </location>
</feature>
<feature type="compositionally biased region" description="Basic residues" evidence="1">
    <location>
        <begin position="99"/>
        <end position="108"/>
    </location>
</feature>
<feature type="region of interest" description="Disordered" evidence="1">
    <location>
        <begin position="534"/>
        <end position="583"/>
    </location>
</feature>
<evidence type="ECO:0000313" key="2">
    <source>
        <dbReference type="EMBL" id="KAF1799813.1"/>
    </source>
</evidence>
<feature type="region of interest" description="Disordered" evidence="1">
    <location>
        <begin position="213"/>
        <end position="435"/>
    </location>
</feature>
<name>A0A8H4BDU7_MUCCL</name>